<dbReference type="Proteomes" id="UP001064489">
    <property type="component" value="Chromosome 3"/>
</dbReference>
<feature type="compositionally biased region" description="Basic and acidic residues" evidence="1">
    <location>
        <begin position="120"/>
        <end position="133"/>
    </location>
</feature>
<dbReference type="AlphaFoldDB" id="A0AAD5J731"/>
<reference evidence="2" key="2">
    <citation type="submission" date="2023-02" db="EMBL/GenBank/DDBJ databases">
        <authorList>
            <person name="Swenson N.G."/>
            <person name="Wegrzyn J.L."/>
            <person name="Mcevoy S.L."/>
        </authorList>
    </citation>
    <scope>NUCLEOTIDE SEQUENCE</scope>
    <source>
        <strain evidence="2">91603</strain>
        <tissue evidence="2">Leaf</tissue>
    </source>
</reference>
<keyword evidence="3" id="KW-1185">Reference proteome</keyword>
<sequence length="133" mass="13981">MFGAWLRASNLGKSTQFRLRGEGSSDRGRNGGVNNSRNGLIGYRFAASPSRDGSGEIRKAVVYPLGGRSGDRKQALMQAAEVTPAETVLGGPKMLDVGANKIKIEGTGTEGDQSVVTVEPGKKVEEKQDVGST</sequence>
<evidence type="ECO:0000313" key="3">
    <source>
        <dbReference type="Proteomes" id="UP001064489"/>
    </source>
</evidence>
<feature type="compositionally biased region" description="Basic and acidic residues" evidence="1">
    <location>
        <begin position="19"/>
        <end position="29"/>
    </location>
</feature>
<comment type="caution">
    <text evidence="2">The sequence shown here is derived from an EMBL/GenBank/DDBJ whole genome shotgun (WGS) entry which is preliminary data.</text>
</comment>
<feature type="region of interest" description="Disordered" evidence="1">
    <location>
        <begin position="18"/>
        <end position="40"/>
    </location>
</feature>
<feature type="region of interest" description="Disordered" evidence="1">
    <location>
        <begin position="106"/>
        <end position="133"/>
    </location>
</feature>
<reference evidence="2" key="1">
    <citation type="journal article" date="2022" name="Plant J.">
        <title>Strategies of tolerance reflected in two North American maple genomes.</title>
        <authorList>
            <person name="McEvoy S.L."/>
            <person name="Sezen U.U."/>
            <person name="Trouern-Trend A."/>
            <person name="McMahon S.M."/>
            <person name="Schaberg P.G."/>
            <person name="Yang J."/>
            <person name="Wegrzyn J.L."/>
            <person name="Swenson N.G."/>
        </authorList>
    </citation>
    <scope>NUCLEOTIDE SEQUENCE</scope>
    <source>
        <strain evidence="2">91603</strain>
    </source>
</reference>
<proteinExistence type="predicted"/>
<gene>
    <name evidence="2" type="ORF">LWI28_028161</name>
</gene>
<name>A0AAD5J731_ACENE</name>
<accession>A0AAD5J731</accession>
<evidence type="ECO:0000313" key="2">
    <source>
        <dbReference type="EMBL" id="KAI9187439.1"/>
    </source>
</evidence>
<protein>
    <submittedName>
        <fullName evidence="2">Uncharacterized protein</fullName>
    </submittedName>
</protein>
<dbReference type="EMBL" id="JAJSOW010000100">
    <property type="protein sequence ID" value="KAI9187439.1"/>
    <property type="molecule type" value="Genomic_DNA"/>
</dbReference>
<evidence type="ECO:0000256" key="1">
    <source>
        <dbReference type="SAM" id="MobiDB-lite"/>
    </source>
</evidence>
<organism evidence="2 3">
    <name type="scientific">Acer negundo</name>
    <name type="common">Box elder</name>
    <dbReference type="NCBI Taxonomy" id="4023"/>
    <lineage>
        <taxon>Eukaryota</taxon>
        <taxon>Viridiplantae</taxon>
        <taxon>Streptophyta</taxon>
        <taxon>Embryophyta</taxon>
        <taxon>Tracheophyta</taxon>
        <taxon>Spermatophyta</taxon>
        <taxon>Magnoliopsida</taxon>
        <taxon>eudicotyledons</taxon>
        <taxon>Gunneridae</taxon>
        <taxon>Pentapetalae</taxon>
        <taxon>rosids</taxon>
        <taxon>malvids</taxon>
        <taxon>Sapindales</taxon>
        <taxon>Sapindaceae</taxon>
        <taxon>Hippocastanoideae</taxon>
        <taxon>Acereae</taxon>
        <taxon>Acer</taxon>
    </lineage>
</organism>